<proteinExistence type="predicted"/>
<dbReference type="Pfam" id="PF00240">
    <property type="entry name" value="ubiquitin"/>
    <property type="match status" value="1"/>
</dbReference>
<dbReference type="Proteomes" id="UP000002051">
    <property type="component" value="Unassembled WGS sequence"/>
</dbReference>
<dbReference type="PROSITE" id="PS50053">
    <property type="entry name" value="UBIQUITIN_2"/>
    <property type="match status" value="1"/>
</dbReference>
<name>A0A072W0X0_MEDTR</name>
<dbReference type="CDD" id="cd17039">
    <property type="entry name" value="Ubl_ubiquitin_like"/>
    <property type="match status" value="1"/>
</dbReference>
<protein>
    <submittedName>
        <fullName evidence="2">Ubiquitin family protein</fullName>
    </submittedName>
</protein>
<evidence type="ECO:0000313" key="4">
    <source>
        <dbReference type="Proteomes" id="UP000002051"/>
    </source>
</evidence>
<keyword evidence="4" id="KW-1185">Reference proteome</keyword>
<dbReference type="EnsemblPlants" id="KEH43925">
    <property type="protein sequence ID" value="KEH43925"/>
    <property type="gene ID" value="MTR_1g105530"/>
</dbReference>
<reference evidence="3" key="3">
    <citation type="submission" date="2015-04" db="UniProtKB">
        <authorList>
            <consortium name="EnsemblPlants"/>
        </authorList>
    </citation>
    <scope>IDENTIFICATION</scope>
    <source>
        <strain evidence="3">cv. Jemalong A17</strain>
    </source>
</reference>
<reference evidence="2 4" key="1">
    <citation type="journal article" date="2011" name="Nature">
        <title>The Medicago genome provides insight into the evolution of rhizobial symbioses.</title>
        <authorList>
            <person name="Young N.D."/>
            <person name="Debelle F."/>
            <person name="Oldroyd G.E."/>
            <person name="Geurts R."/>
            <person name="Cannon S.B."/>
            <person name="Udvardi M.K."/>
            <person name="Benedito V.A."/>
            <person name="Mayer K.F."/>
            <person name="Gouzy J."/>
            <person name="Schoof H."/>
            <person name="Van de Peer Y."/>
            <person name="Proost S."/>
            <person name="Cook D.R."/>
            <person name="Meyers B.C."/>
            <person name="Spannagl M."/>
            <person name="Cheung F."/>
            <person name="De Mita S."/>
            <person name="Krishnakumar V."/>
            <person name="Gundlach H."/>
            <person name="Zhou S."/>
            <person name="Mudge J."/>
            <person name="Bharti A.K."/>
            <person name="Murray J.D."/>
            <person name="Naoumkina M.A."/>
            <person name="Rosen B."/>
            <person name="Silverstein K.A."/>
            <person name="Tang H."/>
            <person name="Rombauts S."/>
            <person name="Zhao P.X."/>
            <person name="Zhou P."/>
            <person name="Barbe V."/>
            <person name="Bardou P."/>
            <person name="Bechner M."/>
            <person name="Bellec A."/>
            <person name="Berger A."/>
            <person name="Berges H."/>
            <person name="Bidwell S."/>
            <person name="Bisseling T."/>
            <person name="Choisne N."/>
            <person name="Couloux A."/>
            <person name="Denny R."/>
            <person name="Deshpande S."/>
            <person name="Dai X."/>
            <person name="Doyle J.J."/>
            <person name="Dudez A.M."/>
            <person name="Farmer A.D."/>
            <person name="Fouteau S."/>
            <person name="Franken C."/>
            <person name="Gibelin C."/>
            <person name="Gish J."/>
            <person name="Goldstein S."/>
            <person name="Gonzalez A.J."/>
            <person name="Green P.J."/>
            <person name="Hallab A."/>
            <person name="Hartog M."/>
            <person name="Hua A."/>
            <person name="Humphray S.J."/>
            <person name="Jeong D.H."/>
            <person name="Jing Y."/>
            <person name="Jocker A."/>
            <person name="Kenton S.M."/>
            <person name="Kim D.J."/>
            <person name="Klee K."/>
            <person name="Lai H."/>
            <person name="Lang C."/>
            <person name="Lin S."/>
            <person name="Macmil S.L."/>
            <person name="Magdelenat G."/>
            <person name="Matthews L."/>
            <person name="McCorrison J."/>
            <person name="Monaghan E.L."/>
            <person name="Mun J.H."/>
            <person name="Najar F.Z."/>
            <person name="Nicholson C."/>
            <person name="Noirot C."/>
            <person name="O'Bleness M."/>
            <person name="Paule C.R."/>
            <person name="Poulain J."/>
            <person name="Prion F."/>
            <person name="Qin B."/>
            <person name="Qu C."/>
            <person name="Retzel E.F."/>
            <person name="Riddle C."/>
            <person name="Sallet E."/>
            <person name="Samain S."/>
            <person name="Samson N."/>
            <person name="Sanders I."/>
            <person name="Saurat O."/>
            <person name="Scarpelli C."/>
            <person name="Schiex T."/>
            <person name="Segurens B."/>
            <person name="Severin A.J."/>
            <person name="Sherrier D.J."/>
            <person name="Shi R."/>
            <person name="Sims S."/>
            <person name="Singer S.R."/>
            <person name="Sinharoy S."/>
            <person name="Sterck L."/>
            <person name="Viollet A."/>
            <person name="Wang B.B."/>
            <person name="Wang K."/>
            <person name="Wang M."/>
            <person name="Wang X."/>
            <person name="Warfsmann J."/>
            <person name="Weissenbach J."/>
            <person name="White D.D."/>
            <person name="White J.D."/>
            <person name="Wiley G.B."/>
            <person name="Wincker P."/>
            <person name="Xing Y."/>
            <person name="Yang L."/>
            <person name="Yao Z."/>
            <person name="Ying F."/>
            <person name="Zhai J."/>
            <person name="Zhou L."/>
            <person name="Zuber A."/>
            <person name="Denarie J."/>
            <person name="Dixon R.A."/>
            <person name="May G.D."/>
            <person name="Schwartz D.C."/>
            <person name="Rogers J."/>
            <person name="Quetier F."/>
            <person name="Town C.D."/>
            <person name="Roe B.A."/>
        </authorList>
    </citation>
    <scope>NUCLEOTIDE SEQUENCE [LARGE SCALE GENOMIC DNA]</scope>
    <source>
        <strain evidence="2">A17</strain>
        <strain evidence="3 4">cv. Jemalong A17</strain>
    </source>
</reference>
<reference evidence="2 4" key="2">
    <citation type="journal article" date="2014" name="BMC Genomics">
        <title>An improved genome release (version Mt4.0) for the model legume Medicago truncatula.</title>
        <authorList>
            <person name="Tang H."/>
            <person name="Krishnakumar V."/>
            <person name="Bidwell S."/>
            <person name="Rosen B."/>
            <person name="Chan A."/>
            <person name="Zhou S."/>
            <person name="Gentzbittel L."/>
            <person name="Childs K.L."/>
            <person name="Yandell M."/>
            <person name="Gundlach H."/>
            <person name="Mayer K.F."/>
            <person name="Schwartz D.C."/>
            <person name="Town C.D."/>
        </authorList>
    </citation>
    <scope>GENOME REANNOTATION</scope>
    <source>
        <strain evidence="2">A17</strain>
        <strain evidence="3 4">cv. Jemalong A17</strain>
    </source>
</reference>
<dbReference type="HOGENOM" id="CLU_2310195_0_0_1"/>
<feature type="domain" description="Ubiquitin-like" evidence="1">
    <location>
        <begin position="1"/>
        <end position="56"/>
    </location>
</feature>
<dbReference type="AlphaFoldDB" id="A0A072W0X0"/>
<dbReference type="SUPFAM" id="SSF54236">
    <property type="entry name" value="Ubiquitin-like"/>
    <property type="match status" value="1"/>
</dbReference>
<organism evidence="2 4">
    <name type="scientific">Medicago truncatula</name>
    <name type="common">Barrel medic</name>
    <name type="synonym">Medicago tribuloides</name>
    <dbReference type="NCBI Taxonomy" id="3880"/>
    <lineage>
        <taxon>Eukaryota</taxon>
        <taxon>Viridiplantae</taxon>
        <taxon>Streptophyta</taxon>
        <taxon>Embryophyta</taxon>
        <taxon>Tracheophyta</taxon>
        <taxon>Spermatophyta</taxon>
        <taxon>Magnoliopsida</taxon>
        <taxon>eudicotyledons</taxon>
        <taxon>Gunneridae</taxon>
        <taxon>Pentapetalae</taxon>
        <taxon>rosids</taxon>
        <taxon>fabids</taxon>
        <taxon>Fabales</taxon>
        <taxon>Fabaceae</taxon>
        <taxon>Papilionoideae</taxon>
        <taxon>50 kb inversion clade</taxon>
        <taxon>NPAAA clade</taxon>
        <taxon>Hologalegina</taxon>
        <taxon>IRL clade</taxon>
        <taxon>Trifolieae</taxon>
        <taxon>Medicago</taxon>
    </lineage>
</organism>
<dbReference type="Gene3D" id="3.10.20.90">
    <property type="entry name" value="Phosphatidylinositol 3-kinase Catalytic Subunit, Chain A, domain 1"/>
    <property type="match status" value="1"/>
</dbReference>
<gene>
    <name evidence="2" type="ordered locus">MTR_1g105530</name>
</gene>
<evidence type="ECO:0000313" key="2">
    <source>
        <dbReference type="EMBL" id="KEH43925.1"/>
    </source>
</evidence>
<dbReference type="EMBL" id="CM001217">
    <property type="protein sequence ID" value="KEH43925.1"/>
    <property type="molecule type" value="Genomic_DNA"/>
</dbReference>
<dbReference type="InterPro" id="IPR029071">
    <property type="entry name" value="Ubiquitin-like_domsf"/>
</dbReference>
<evidence type="ECO:0000259" key="1">
    <source>
        <dbReference type="PROSITE" id="PS50053"/>
    </source>
</evidence>
<sequence>MIALTILERYEFNMEVKIHSSILELKEKNKEKFSYPREKQRMRCNDEVMENHHTIEHNYPIFNFDMGAKILVEAEEKAKQMDTKTNFKLVEVGDIIFIVD</sequence>
<dbReference type="InterPro" id="IPR000626">
    <property type="entry name" value="Ubiquitin-like_dom"/>
</dbReference>
<evidence type="ECO:0000313" key="3">
    <source>
        <dbReference type="EnsemblPlants" id="KEH43925"/>
    </source>
</evidence>
<accession>A0A072W0X0</accession>